<dbReference type="PANTHER" id="PTHR11786">
    <property type="entry name" value="N-HYDROXYARYLAMINE O-ACETYLTRANSFERASE"/>
    <property type="match status" value="1"/>
</dbReference>
<dbReference type="PANTHER" id="PTHR11786:SF0">
    <property type="entry name" value="ARYLAMINE N-ACETYLTRANSFERASE 4-RELATED"/>
    <property type="match status" value="1"/>
</dbReference>
<comment type="similarity">
    <text evidence="1 2">Belongs to the arylamine N-acetyltransferase family.</text>
</comment>
<dbReference type="Gene3D" id="3.30.2140.20">
    <property type="match status" value="1"/>
</dbReference>
<dbReference type="InterPro" id="IPR053710">
    <property type="entry name" value="Arylamine_NAT_domain_sf"/>
</dbReference>
<dbReference type="AlphaFoldDB" id="A0A9P6GWM7"/>
<proteinExistence type="inferred from homology"/>
<dbReference type="PRINTS" id="PR01543">
    <property type="entry name" value="ANATRNSFRASE"/>
</dbReference>
<evidence type="ECO:0000313" key="4">
    <source>
        <dbReference type="Proteomes" id="UP000756921"/>
    </source>
</evidence>
<dbReference type="SUPFAM" id="SSF54001">
    <property type="entry name" value="Cysteine proteinases"/>
    <property type="match status" value="1"/>
</dbReference>
<dbReference type="EMBL" id="WJXW01000001">
    <property type="protein sequence ID" value="KAF9741544.1"/>
    <property type="molecule type" value="Genomic_DNA"/>
</dbReference>
<keyword evidence="4" id="KW-1185">Reference proteome</keyword>
<dbReference type="GO" id="GO:0016407">
    <property type="term" value="F:acetyltransferase activity"/>
    <property type="evidence" value="ECO:0007669"/>
    <property type="project" value="InterPro"/>
</dbReference>
<sequence length="439" mass="49088">MFCKPLSIGSLSMSAPQRPVYTRAQMEKYFDRLNLPEEQRRYHVAGLSPGDALAYLASLQKHHLVQIPFENLSLHYSSHRHISIHPEALFTKIIADDNGRGGYCMENSGLFGTLLHSLGFNTYSAGARVFNQGRLSGWGHMIVFVKIGGQKYYVDVGFGANGPIEPMPVDHSGAIRPHIAPASARLQWRNISQNVDPDQRLWVYEHKIDEEHDWEPMYCFTELEFLPGDYRVMNLSTSTSPTTFFTKIVFMEKKLLGDDGSIIGNIILGTDVKWRIHGKKEREIKFESEEDRVKAIEEHFGIKLGVVERDSILGLVSQMKVAGLTNERSEMYIDYRTYCEFGRACRTYPPWVVELEARRRLGLVGLSASKARQSAVALEHCGGVPGGQNECLLTLSHASIPRLALLPPFCISLSLPTDTALNANICRHQYGPAAGGAGH</sequence>
<dbReference type="InterPro" id="IPR038765">
    <property type="entry name" value="Papain-like_cys_pep_sf"/>
</dbReference>
<evidence type="ECO:0000256" key="1">
    <source>
        <dbReference type="ARBA" id="ARBA00006547"/>
    </source>
</evidence>
<dbReference type="Pfam" id="PF00797">
    <property type="entry name" value="Acetyltransf_2"/>
    <property type="match status" value="1"/>
</dbReference>
<dbReference type="Proteomes" id="UP000756921">
    <property type="component" value="Unassembled WGS sequence"/>
</dbReference>
<accession>A0A9P6GWM7</accession>
<dbReference type="OrthoDB" id="10260017at2759"/>
<evidence type="ECO:0000256" key="2">
    <source>
        <dbReference type="RuleBase" id="RU003452"/>
    </source>
</evidence>
<protein>
    <submittedName>
        <fullName evidence="3">Arylamine n-acetyltransferase 1</fullName>
    </submittedName>
</protein>
<reference evidence="3" key="1">
    <citation type="journal article" date="2020" name="Mol. Plant Microbe Interact.">
        <title>Genome Sequence of the Biocontrol Agent Coniothyrium minitans strain Conio (IMI 134523).</title>
        <authorList>
            <person name="Patel D."/>
            <person name="Shittu T.A."/>
            <person name="Baroncelli R."/>
            <person name="Muthumeenakshi S."/>
            <person name="Osborne T.H."/>
            <person name="Janganan T.K."/>
            <person name="Sreenivasaprasad S."/>
        </authorList>
    </citation>
    <scope>NUCLEOTIDE SEQUENCE</scope>
    <source>
        <strain evidence="3">Conio</strain>
    </source>
</reference>
<gene>
    <name evidence="3" type="ORF">PMIN01_01083</name>
</gene>
<dbReference type="InterPro" id="IPR001447">
    <property type="entry name" value="Arylamine_N-AcTrfase"/>
</dbReference>
<evidence type="ECO:0000313" key="3">
    <source>
        <dbReference type="EMBL" id="KAF9741544.1"/>
    </source>
</evidence>
<keyword evidence="2" id="KW-0012">Acyltransferase</keyword>
<name>A0A9P6GWM7_9PLEO</name>
<comment type="caution">
    <text evidence="3">The sequence shown here is derived from an EMBL/GenBank/DDBJ whole genome shotgun (WGS) entry which is preliminary data.</text>
</comment>
<organism evidence="3 4">
    <name type="scientific">Paraphaeosphaeria minitans</name>
    <dbReference type="NCBI Taxonomy" id="565426"/>
    <lineage>
        <taxon>Eukaryota</taxon>
        <taxon>Fungi</taxon>
        <taxon>Dikarya</taxon>
        <taxon>Ascomycota</taxon>
        <taxon>Pezizomycotina</taxon>
        <taxon>Dothideomycetes</taxon>
        <taxon>Pleosporomycetidae</taxon>
        <taxon>Pleosporales</taxon>
        <taxon>Massarineae</taxon>
        <taxon>Didymosphaeriaceae</taxon>
        <taxon>Paraphaeosphaeria</taxon>
    </lineage>
</organism>
<keyword evidence="2" id="KW-0808">Transferase</keyword>